<protein>
    <submittedName>
        <fullName evidence="2">Uncharacterized protein</fullName>
    </submittedName>
</protein>
<evidence type="ECO:0000313" key="2">
    <source>
        <dbReference type="EMBL" id="CAD9280606.1"/>
    </source>
</evidence>
<organism evidence="2">
    <name type="scientific">Grammatophora oceanica</name>
    <dbReference type="NCBI Taxonomy" id="210454"/>
    <lineage>
        <taxon>Eukaryota</taxon>
        <taxon>Sar</taxon>
        <taxon>Stramenopiles</taxon>
        <taxon>Ochrophyta</taxon>
        <taxon>Bacillariophyta</taxon>
        <taxon>Fragilariophyceae</taxon>
        <taxon>Fragilariophycidae</taxon>
        <taxon>Rhabdonematales</taxon>
        <taxon>Grammatophoraceae</taxon>
        <taxon>Grammatophora</taxon>
    </lineage>
</organism>
<feature type="region of interest" description="Disordered" evidence="1">
    <location>
        <begin position="75"/>
        <end position="103"/>
    </location>
</feature>
<reference evidence="2" key="1">
    <citation type="submission" date="2021-01" db="EMBL/GenBank/DDBJ databases">
        <authorList>
            <person name="Corre E."/>
            <person name="Pelletier E."/>
            <person name="Niang G."/>
            <person name="Scheremetjew M."/>
            <person name="Finn R."/>
            <person name="Kale V."/>
            <person name="Holt S."/>
            <person name="Cochrane G."/>
            <person name="Meng A."/>
            <person name="Brown T."/>
            <person name="Cohen L."/>
        </authorList>
    </citation>
    <scope>NUCLEOTIDE SEQUENCE</scope>
    <source>
        <strain evidence="2">CCMP 410</strain>
    </source>
</reference>
<name>A0A7S1Y562_9STRA</name>
<gene>
    <name evidence="2" type="ORF">GOCE00092_LOCUS9516</name>
</gene>
<dbReference type="EMBL" id="HBGK01018895">
    <property type="protein sequence ID" value="CAD9280606.1"/>
    <property type="molecule type" value="Transcribed_RNA"/>
</dbReference>
<dbReference type="AlphaFoldDB" id="A0A7S1Y562"/>
<feature type="compositionally biased region" description="Polar residues" evidence="1">
    <location>
        <begin position="88"/>
        <end position="98"/>
    </location>
</feature>
<proteinExistence type="predicted"/>
<sequence>MTNDKGNKKGDEALDGVLLEELMDGYSDMIKGGLFKGLVKDEKEAAKLMRRAMKNDFEKKTGLFNWTALEEERLRRQGLQDNNKENTDSVGRNANGSASREKKTFIHQPGNLVVIRNIQSRPELNGQQGTIKTILKSGRVAVSISNETVSMKPENLRALC</sequence>
<evidence type="ECO:0000256" key="1">
    <source>
        <dbReference type="SAM" id="MobiDB-lite"/>
    </source>
</evidence>
<accession>A0A7S1Y562</accession>